<dbReference type="Gene3D" id="2.60.120.20">
    <property type="match status" value="1"/>
</dbReference>
<proteinExistence type="inferred from homology"/>
<dbReference type="GO" id="GO:0039617">
    <property type="term" value="C:T=3 icosahedral viral capsid"/>
    <property type="evidence" value="ECO:0007669"/>
    <property type="project" value="UniProtKB-KW"/>
</dbReference>
<evidence type="ECO:0000256" key="3">
    <source>
        <dbReference type="ARBA" id="ARBA00018091"/>
    </source>
</evidence>
<sequence length="559" mass="61030">MAKLQLSYEGKLDRFPPKSRLVGIELNPGPPKKLKEAKAKLKKDAVKLVKQEFGKRIGKSIATNRKKNGAGFFPGVPGKIGRFLGGIVGQKGLGEAAGNWIGSITGLGDYKIKYNTLQRDVGATPAFKNHTNWRFSKTEFLGTIESGTTAFALSYNQPLNPSNSVMFPWLAQVAPLFERYKFHGLVFEYKTLSGISVASTNTALGWTMMATQYDVHDPPFSNKQQMEDYMFSTKSIAPAYTYYHGVECEPNSMPVKSYLIKPPSLPSGADLSFYDLGNFQFAVGGSQATCQVGELRVTYDIEMMLPRVPDPAVDFSIVYSSKSAPVVDYNIWHNNSSYFLSNVNQTKRFIVEPAFTESTLVLGAVLDEATYEFVPGRYLAIIAADYYSVGGNIAWITTGNYTAVGSATILQNMVGQSAASASSYTAVVLFDAAAWGDGIAVNSFTWHATLSPPATATPCYTMLLKVPDTFTMDGTPPILSGPSAIEDRLKFLERQFQLLTSGPSLPSSSRKLSIDSDDEFKEAIRSDLLPPSVSNNGSLKFSLNDLTESAIIKIKSRLP</sequence>
<evidence type="ECO:0000256" key="2">
    <source>
        <dbReference type="ARBA" id="ARBA00007446"/>
    </source>
</evidence>
<evidence type="ECO:0000256" key="1">
    <source>
        <dbReference type="ARBA" id="ARBA00004328"/>
    </source>
</evidence>
<evidence type="ECO:0000256" key="4">
    <source>
        <dbReference type="ARBA" id="ARBA00022561"/>
    </source>
</evidence>
<organism evidence="8">
    <name type="scientific">Riboviria sp</name>
    <dbReference type="NCBI Taxonomy" id="2585031"/>
    <lineage>
        <taxon>Viruses</taxon>
        <taxon>Riboviria</taxon>
    </lineage>
</organism>
<protein>
    <recommendedName>
        <fullName evidence="3">Capsid protein</fullName>
    </recommendedName>
</protein>
<dbReference type="Pfam" id="PF00729">
    <property type="entry name" value="Viral_coat"/>
    <property type="match status" value="1"/>
</dbReference>
<keyword evidence="4" id="KW-0167">Capsid protein</keyword>
<keyword evidence="5" id="KW-0946">Virion</keyword>
<dbReference type="SUPFAM" id="SSF88633">
    <property type="entry name" value="Positive stranded ssRNA viruses"/>
    <property type="match status" value="1"/>
</dbReference>
<keyword evidence="6" id="KW-1142">T=3 icosahedral capsid protein</keyword>
<evidence type="ECO:0000256" key="5">
    <source>
        <dbReference type="ARBA" id="ARBA00022844"/>
    </source>
</evidence>
<accession>A0A514D0D5</accession>
<dbReference type="InterPro" id="IPR029053">
    <property type="entry name" value="Viral_coat"/>
</dbReference>
<name>A0A514D0D5_9VIRU</name>
<dbReference type="GO" id="GO:0005198">
    <property type="term" value="F:structural molecule activity"/>
    <property type="evidence" value="ECO:0007669"/>
    <property type="project" value="InterPro"/>
</dbReference>
<comment type="similarity">
    <text evidence="2">Belongs to the icosahedral plant coat protein family.</text>
</comment>
<reference evidence="8" key="1">
    <citation type="submission" date="2019-05" db="EMBL/GenBank/DDBJ databases">
        <title>Metatranscriptomic reconstruction reveals RNA viruses with the potential to shape carbon cycling in soil.</title>
        <authorList>
            <person name="Starr E.P."/>
            <person name="Nuccio E."/>
            <person name="Pett-Ridge J."/>
            <person name="Banfield J.F."/>
            <person name="Firestone M.K."/>
        </authorList>
    </citation>
    <scope>NUCLEOTIDE SEQUENCE</scope>
    <source>
        <strain evidence="8">H3_Bulk_40_scaffold_135</strain>
    </source>
</reference>
<dbReference type="InterPro" id="IPR000937">
    <property type="entry name" value="Capsid_prot_S-dom_vir"/>
</dbReference>
<dbReference type="EMBL" id="MN033135">
    <property type="protein sequence ID" value="QDH87075.1"/>
    <property type="molecule type" value="Genomic_DNA"/>
</dbReference>
<evidence type="ECO:0000313" key="8">
    <source>
        <dbReference type="EMBL" id="QDH87075.1"/>
    </source>
</evidence>
<feature type="domain" description="Icosahedral viral capsid protein S" evidence="7">
    <location>
        <begin position="124"/>
        <end position="306"/>
    </location>
</feature>
<gene>
    <name evidence="8" type="ORF">H3Bulk40135_000001</name>
</gene>
<evidence type="ECO:0000256" key="6">
    <source>
        <dbReference type="ARBA" id="ARBA00023060"/>
    </source>
</evidence>
<evidence type="ECO:0000259" key="7">
    <source>
        <dbReference type="Pfam" id="PF00729"/>
    </source>
</evidence>
<comment type="subcellular location">
    <subcellularLocation>
        <location evidence="1">Virion</location>
    </subcellularLocation>
</comment>